<accession>A0AA36JIT4</accession>
<comment type="caution">
    <text evidence="2">The sequence shown here is derived from an EMBL/GenBank/DDBJ whole genome shotgun (WGS) entry which is preliminary data.</text>
</comment>
<evidence type="ECO:0000313" key="2">
    <source>
        <dbReference type="EMBL" id="CAJ1407020.1"/>
    </source>
</evidence>
<dbReference type="CDD" id="cd17769">
    <property type="entry name" value="NP_TgUP-like"/>
    <property type="match status" value="1"/>
</dbReference>
<dbReference type="Pfam" id="PF01048">
    <property type="entry name" value="PNP_UDP_1"/>
    <property type="match status" value="1"/>
</dbReference>
<reference evidence="2" key="1">
    <citation type="submission" date="2023-08" db="EMBL/GenBank/DDBJ databases">
        <authorList>
            <person name="Chen Y."/>
            <person name="Shah S."/>
            <person name="Dougan E. K."/>
            <person name="Thang M."/>
            <person name="Chan C."/>
        </authorList>
    </citation>
    <scope>NUCLEOTIDE SEQUENCE</scope>
</reference>
<dbReference type="GO" id="GO:0004850">
    <property type="term" value="F:uridine phosphorylase activity"/>
    <property type="evidence" value="ECO:0007669"/>
    <property type="project" value="TreeGrafter"/>
</dbReference>
<organism evidence="2 3">
    <name type="scientific">Effrenium voratum</name>
    <dbReference type="NCBI Taxonomy" id="2562239"/>
    <lineage>
        <taxon>Eukaryota</taxon>
        <taxon>Sar</taxon>
        <taxon>Alveolata</taxon>
        <taxon>Dinophyceae</taxon>
        <taxon>Suessiales</taxon>
        <taxon>Symbiodiniaceae</taxon>
        <taxon>Effrenium</taxon>
    </lineage>
</organism>
<proteinExistence type="predicted"/>
<dbReference type="AlphaFoldDB" id="A0AA36JIT4"/>
<keyword evidence="3" id="KW-1185">Reference proteome</keyword>
<dbReference type="PANTHER" id="PTHR43691:SF14">
    <property type="entry name" value="URIDINE PHOSPHORYLASE"/>
    <property type="match status" value="1"/>
</dbReference>
<evidence type="ECO:0000259" key="1">
    <source>
        <dbReference type="Pfam" id="PF01048"/>
    </source>
</evidence>
<name>A0AA36JIT4_9DINO</name>
<protein>
    <recommendedName>
        <fullName evidence="1">Nucleoside phosphorylase domain-containing protein</fullName>
    </recommendedName>
</protein>
<dbReference type="PANTHER" id="PTHR43691">
    <property type="entry name" value="URIDINE PHOSPHORYLASE"/>
    <property type="match status" value="1"/>
</dbReference>
<dbReference type="InterPro" id="IPR000845">
    <property type="entry name" value="Nucleoside_phosphorylase_d"/>
</dbReference>
<feature type="domain" description="Nucleoside phosphorylase" evidence="1">
    <location>
        <begin position="83"/>
        <end position="289"/>
    </location>
</feature>
<dbReference type="Proteomes" id="UP001178507">
    <property type="component" value="Unassembled WGS sequence"/>
</dbReference>
<dbReference type="EMBL" id="CAUJNA010003655">
    <property type="protein sequence ID" value="CAJ1407020.1"/>
    <property type="molecule type" value="Genomic_DNA"/>
</dbReference>
<dbReference type="GO" id="GO:0005829">
    <property type="term" value="C:cytosol"/>
    <property type="evidence" value="ECO:0007669"/>
    <property type="project" value="TreeGrafter"/>
</dbReference>
<dbReference type="Gene3D" id="3.40.50.1580">
    <property type="entry name" value="Nucleoside phosphorylase domain"/>
    <property type="match status" value="1"/>
</dbReference>
<evidence type="ECO:0000313" key="3">
    <source>
        <dbReference type="Proteomes" id="UP001178507"/>
    </source>
</evidence>
<dbReference type="GO" id="GO:0006218">
    <property type="term" value="P:uridine catabolic process"/>
    <property type="evidence" value="ECO:0007669"/>
    <property type="project" value="TreeGrafter"/>
</dbReference>
<dbReference type="InterPro" id="IPR035994">
    <property type="entry name" value="Nucleoside_phosphorylase_sf"/>
</dbReference>
<dbReference type="SUPFAM" id="SSF53167">
    <property type="entry name" value="Purine and uridine phosphorylases"/>
    <property type="match status" value="1"/>
</dbReference>
<gene>
    <name evidence="2" type="ORF">EVOR1521_LOCUS28825</name>
</gene>
<sequence length="311" mass="33116">MAEEEQAAKRRKALARLDSQAFQQKSVYADTNGVPRSGTPGRVLHIGLADGEIANRIVVVGHHSRAELLSGFLQPENGNGIFKLASDRGFLTYTGMFGGQRLSVVSIGMGLSMMDFFAREARAVVKGNMAAVRLGTCGCLQDWVKVGNVSVASQGSALVQRNYSHFDGSAADVKPYLLTELCLPDDELNAAVVGALRDAMGADKVVEGVNITADSFYSSQGRADPAFNDENSDLVSEVLAKYPNAITMEMETFQLFHLARSCLPKGSFRAAAAVVNVANRPTGDVVGEEALRTAESVGGKALLQALCNLQL</sequence>